<dbReference type="RefSeq" id="WP_344276621.1">
    <property type="nucleotide sequence ID" value="NZ_BAAAKV010000027.1"/>
</dbReference>
<sequence length="346" mass="36586">MVFKKLLGALGVGGPSVDTVLDGGPAVPGGTLSGQVRLRGGQADAHIEEITLDLVARVEAEGEEGEHEGTVVFDRVTVGGGFRLSEGAEQVVPFSLTLPWETPVTQLYGQALGVVLGVRTELEVAGARDKGDLDQLEVAPLPVQEAILEAFGQLGWGFKSADLELGRIGGTGQRLPFYQELELTPPERYAHAVNEIEVTFLATPTGMEVVIEADKRGGFFSEGHDVLTRFTVAHDDLHRTDWNALVESWIQQLVERHGARGGHGSAPYGHQPSYEGGHYGHGDGHYGHSEKHHDEHRRSGPSTGAVVAGVAAGVAVGVVGGMVAAEVVDDIGDAFEGDDEEEGEEG</sequence>
<gene>
    <name evidence="2" type="ORF">GCM10009654_32860</name>
</gene>
<dbReference type="EMBL" id="BAAAKV010000027">
    <property type="protein sequence ID" value="GAA1173029.1"/>
    <property type="molecule type" value="Genomic_DNA"/>
</dbReference>
<dbReference type="Pfam" id="PF07070">
    <property type="entry name" value="Spo0M"/>
    <property type="match status" value="1"/>
</dbReference>
<keyword evidence="3" id="KW-1185">Reference proteome</keyword>
<dbReference type="InterPro" id="IPR009776">
    <property type="entry name" value="Spore_0_M"/>
</dbReference>
<feature type="compositionally biased region" description="Basic and acidic residues" evidence="1">
    <location>
        <begin position="278"/>
        <end position="298"/>
    </location>
</feature>
<reference evidence="2 3" key="1">
    <citation type="journal article" date="2019" name="Int. J. Syst. Evol. Microbiol.">
        <title>The Global Catalogue of Microorganisms (GCM) 10K type strain sequencing project: providing services to taxonomists for standard genome sequencing and annotation.</title>
        <authorList>
            <consortium name="The Broad Institute Genomics Platform"/>
            <consortium name="The Broad Institute Genome Sequencing Center for Infectious Disease"/>
            <person name="Wu L."/>
            <person name="Ma J."/>
        </authorList>
    </citation>
    <scope>NUCLEOTIDE SEQUENCE [LARGE SCALE GENOMIC DNA]</scope>
    <source>
        <strain evidence="2 3">JCM 12696</strain>
    </source>
</reference>
<proteinExistence type="predicted"/>
<evidence type="ECO:0000256" key="1">
    <source>
        <dbReference type="SAM" id="MobiDB-lite"/>
    </source>
</evidence>
<protein>
    <submittedName>
        <fullName evidence="2">Sporulation protein</fullName>
    </submittedName>
</protein>
<accession>A0ABN1UVQ9</accession>
<dbReference type="Proteomes" id="UP001501371">
    <property type="component" value="Unassembled WGS sequence"/>
</dbReference>
<organism evidence="2 3">
    <name type="scientific">Streptomyces hebeiensis</name>
    <dbReference type="NCBI Taxonomy" id="229486"/>
    <lineage>
        <taxon>Bacteria</taxon>
        <taxon>Bacillati</taxon>
        <taxon>Actinomycetota</taxon>
        <taxon>Actinomycetes</taxon>
        <taxon>Kitasatosporales</taxon>
        <taxon>Streptomycetaceae</taxon>
        <taxon>Streptomyces</taxon>
    </lineage>
</organism>
<comment type="caution">
    <text evidence="2">The sequence shown here is derived from an EMBL/GenBank/DDBJ whole genome shotgun (WGS) entry which is preliminary data.</text>
</comment>
<evidence type="ECO:0000313" key="2">
    <source>
        <dbReference type="EMBL" id="GAA1173029.1"/>
    </source>
</evidence>
<feature type="region of interest" description="Disordered" evidence="1">
    <location>
        <begin position="259"/>
        <end position="303"/>
    </location>
</feature>
<name>A0ABN1UVQ9_9ACTN</name>
<dbReference type="PANTHER" id="PTHR40053:SF1">
    <property type="entry name" value="SPORULATION-CONTROL PROTEIN SPO0M"/>
    <property type="match status" value="1"/>
</dbReference>
<evidence type="ECO:0000313" key="3">
    <source>
        <dbReference type="Proteomes" id="UP001501371"/>
    </source>
</evidence>
<dbReference type="PANTHER" id="PTHR40053">
    <property type="entry name" value="SPORULATION-CONTROL PROTEIN SPO0M"/>
    <property type="match status" value="1"/>
</dbReference>